<dbReference type="EMBL" id="JBHPBY010000162">
    <property type="protein sequence ID" value="MFC1851188.1"/>
    <property type="molecule type" value="Genomic_DNA"/>
</dbReference>
<dbReference type="InterPro" id="IPR003661">
    <property type="entry name" value="HisK_dim/P_dom"/>
</dbReference>
<evidence type="ECO:0000259" key="12">
    <source>
        <dbReference type="PROSITE" id="PS50109"/>
    </source>
</evidence>
<evidence type="ECO:0000256" key="1">
    <source>
        <dbReference type="ARBA" id="ARBA00000085"/>
    </source>
</evidence>
<dbReference type="InterPro" id="IPR011990">
    <property type="entry name" value="TPR-like_helical_dom_sf"/>
</dbReference>
<evidence type="ECO:0000256" key="3">
    <source>
        <dbReference type="ARBA" id="ARBA00022553"/>
    </source>
</evidence>
<evidence type="ECO:0000256" key="2">
    <source>
        <dbReference type="ARBA" id="ARBA00012438"/>
    </source>
</evidence>
<dbReference type="Pfam" id="PF00069">
    <property type="entry name" value="Pkinase"/>
    <property type="match status" value="1"/>
</dbReference>
<keyword evidence="5 10" id="KW-0547">Nucleotide-binding</keyword>
<dbReference type="PROSITE" id="PS50293">
    <property type="entry name" value="TPR_REGION"/>
    <property type="match status" value="1"/>
</dbReference>
<dbReference type="InterPro" id="IPR029016">
    <property type="entry name" value="GAF-like_dom_sf"/>
</dbReference>
<dbReference type="PROSITE" id="PS50005">
    <property type="entry name" value="TPR"/>
    <property type="match status" value="5"/>
</dbReference>
<dbReference type="InterPro" id="IPR008271">
    <property type="entry name" value="Ser/Thr_kinase_AS"/>
</dbReference>
<evidence type="ECO:0000256" key="4">
    <source>
        <dbReference type="ARBA" id="ARBA00022679"/>
    </source>
</evidence>
<dbReference type="SMART" id="SM00388">
    <property type="entry name" value="HisKA"/>
    <property type="match status" value="1"/>
</dbReference>
<evidence type="ECO:0000313" key="14">
    <source>
        <dbReference type="Proteomes" id="UP001594351"/>
    </source>
</evidence>
<feature type="repeat" description="TPR" evidence="9">
    <location>
        <begin position="947"/>
        <end position="980"/>
    </location>
</feature>
<dbReference type="InterPro" id="IPR050736">
    <property type="entry name" value="Sensor_HK_Regulatory"/>
</dbReference>
<feature type="domain" description="Histidine kinase" evidence="12">
    <location>
        <begin position="1611"/>
        <end position="1835"/>
    </location>
</feature>
<dbReference type="SUPFAM" id="SSF52540">
    <property type="entry name" value="P-loop containing nucleoside triphosphate hydrolases"/>
    <property type="match status" value="1"/>
</dbReference>
<proteinExistence type="predicted"/>
<keyword evidence="9" id="KW-0802">TPR repeat</keyword>
<feature type="binding site" evidence="10">
    <location>
        <position position="45"/>
    </location>
    <ligand>
        <name>ATP</name>
        <dbReference type="ChEBI" id="CHEBI:30616"/>
    </ligand>
</feature>
<protein>
    <recommendedName>
        <fullName evidence="2">histidine kinase</fullName>
        <ecNumber evidence="2">2.7.13.3</ecNumber>
    </recommendedName>
</protein>
<comment type="caution">
    <text evidence="13">The sequence shown here is derived from an EMBL/GenBank/DDBJ whole genome shotgun (WGS) entry which is preliminary data.</text>
</comment>
<dbReference type="Gene3D" id="1.25.40.10">
    <property type="entry name" value="Tetratricopeptide repeat domain"/>
    <property type="match status" value="2"/>
</dbReference>
<dbReference type="Pfam" id="PF13185">
    <property type="entry name" value="GAF_2"/>
    <property type="match status" value="1"/>
</dbReference>
<dbReference type="Gene3D" id="1.10.287.130">
    <property type="match status" value="1"/>
</dbReference>
<dbReference type="PROSITE" id="PS50109">
    <property type="entry name" value="HIS_KIN"/>
    <property type="match status" value="1"/>
</dbReference>
<dbReference type="InterPro" id="IPR003594">
    <property type="entry name" value="HATPase_dom"/>
</dbReference>
<dbReference type="CDD" id="cd00075">
    <property type="entry name" value="HATPase"/>
    <property type="match status" value="1"/>
</dbReference>
<dbReference type="Pfam" id="PF02518">
    <property type="entry name" value="HATPase_c"/>
    <property type="match status" value="1"/>
</dbReference>
<dbReference type="Pfam" id="PF00512">
    <property type="entry name" value="HisKA"/>
    <property type="match status" value="1"/>
</dbReference>
<sequence length="1841" mass="211392">MLPKTVINNRYQILEKLGEGGMGEVLLVADIRLAGKKLALKTIKKDVLNQESLICFKKEFDVMTRLKHPNLARVFDFGYYLAGDTYFITMEYVDGVSLKDLIRERVKIPQEKALKILVALSRTLNFIHSRQILHRDIKPANMMLVGDEDYESQLKIMDFGVADLNMSADHISRGTLLYMAPEVLRHQTSKASDVFAAGISFYELITGQLFYEDTSSKYTIAALRNKHKFESSGIIALQKIENSAVREIVQKMIQYEPQNRYQSFTEVILDLNEKLKRSFLLETKKSRETYVLGAGFAGRSAEILQLIKRLENPQDSHKICIVKGAVGNGKTRLFLEFKTYCQLNNILFFDTICLERVSKTYGVFSEMLSEILLTAPQILIHEIGPEVRKILPPNISISDIDQYPSYDPRTERGILVEAISSLIIDYATLMQKNVVLAINDIQWADEGSLSIIKELLYKLSLRDNNNLFLFASIREEDQEKLDQIFTELQEKDRLEFITLKPFEIEEVADYFNKVFGDNISEQLQAAIPQIAAMVHGNPFYLQEVMKYLVSEELIYRTRNGWDLAKPVHDIQFEDNIAVIVTSKLNKAGLKKPERSALEMLTILNRHVTIEEFQQFLPDSSQLNIMHFFEHLERSEILTQHEVKGKITYKFSQQLLRTVLENQIEPAVRKTWHKTIAEKLISLADHNLDEVVEELAYHFSNTNDTSNTLLYLEKAGDKAKLNYANEKAINYYDQLLHHLDATRKEKQIKILHKKGELLNLIARWDEAQEVFTEAIGISEEIGHSILIGESKNLLGKTLHLKGQHKRALQLFEDSFEIFTRQAYQKGIQSLLGNMGTVYQDQGNFQKAMAYYQKVLHMSEMLNNKQGMSSAYGNIGTIYFNLGDHHQAMEYYTKQLSIAEESEDERNTLIAVGNMGLVHLNRKNLVEARKNFMRCKTIAEKLGDKKNLCYVIGNTGLIYHHEGNYQEAMEWYQRQLQVAEELNDKRSINQAMVNIGILYRNYGQYDKALECYERRLQYAQELGEKKRLSLILLNMGDLYQDQKKYSKAEEYYDQAIQIGEEIQIKYYLALYYNNKAELSFIQNRWDESLKFCQQAMTLALETEQTGLITNGKLLRAKIDFYQSETSSQLQQAAINDLKNLLYEANEVDEIARINYEMYKMTKEPTYAHEALTLLTQTYEKTPNIVFREMILELLNAEKSRIDTSKQEDRIRDLLEKEPIQIKMAPVSTPQGIQKMKKTIATVRNMMKEPLAEMPAEPLLTWKQHKLIIDFVKILAPKDFLNDVLEAIVTGIIQITKAHTAMVILLDEDGDISERVVKEKSHSFIAHRVDFISLMMEELRREKEVYLFYRKEYHQLCDTSYTDELGDGYIAVIPVLTRTRDNISGALFIEGDQTPRKSGEINQFLFAEMAREASISIEMAHLNEKNKRDRQDWSRLYEIAQAISSVLDLDELLNTIVDAVVDITDSERGFLMLKNKRGDMQLQNARNDRKQNLSLTDADISLTIPHDVVKTGQPILKSDIESDVGFIPTESIMKLQLKSILCVPLKVGDRIVGVLYVDNSIAKTNFTEYDLNLLTALSAEAAIALENAMLYEDLQEAHRELLQLDEMKTKFITLASHELRTPLTVITGFLSYLEKRERQKKTPIDVYEVLNEKVTKLNEVVANIVDLARLSTPEVTLDKEITSISALIHEVEQDMRPFIEKRELSLSVFLPKEELRARIHANSIWQALANLVLNAIRFTPNGGRIRMEGHYRQNEIEIRVADNGLGIPNNEFENIFKSFYKVDDVTYHSSGYAEFKAGGLGVGLTLAKNAIELCGGKIWVESEVGKGSTFTFTIPSDIMDEEAP</sequence>
<dbReference type="SUPFAM" id="SSF47384">
    <property type="entry name" value="Homodimeric domain of signal transducing histidine kinase"/>
    <property type="match status" value="1"/>
</dbReference>
<dbReference type="PANTHER" id="PTHR43711:SF31">
    <property type="entry name" value="HISTIDINE KINASE"/>
    <property type="match status" value="1"/>
</dbReference>
<dbReference type="InterPro" id="IPR019734">
    <property type="entry name" value="TPR_rpt"/>
</dbReference>
<dbReference type="PROSITE" id="PS00107">
    <property type="entry name" value="PROTEIN_KINASE_ATP"/>
    <property type="match status" value="1"/>
</dbReference>
<dbReference type="Gene3D" id="3.30.565.10">
    <property type="entry name" value="Histidine kinase-like ATPase, C-terminal domain"/>
    <property type="match status" value="1"/>
</dbReference>
<dbReference type="EC" id="2.7.13.3" evidence="2"/>
<dbReference type="SUPFAM" id="SSF56112">
    <property type="entry name" value="Protein kinase-like (PK-like)"/>
    <property type="match status" value="1"/>
</dbReference>
<feature type="repeat" description="TPR" evidence="9">
    <location>
        <begin position="827"/>
        <end position="860"/>
    </location>
</feature>
<evidence type="ECO:0000313" key="13">
    <source>
        <dbReference type="EMBL" id="MFC1851188.1"/>
    </source>
</evidence>
<dbReference type="CDD" id="cd14014">
    <property type="entry name" value="STKc_PknB_like"/>
    <property type="match status" value="1"/>
</dbReference>
<dbReference type="InterPro" id="IPR027417">
    <property type="entry name" value="P-loop_NTPase"/>
</dbReference>
<feature type="repeat" description="TPR" evidence="9">
    <location>
        <begin position="867"/>
        <end position="900"/>
    </location>
</feature>
<dbReference type="Pfam" id="PF17874">
    <property type="entry name" value="TPR_MalT"/>
    <property type="match status" value="1"/>
</dbReference>
<reference evidence="13 14" key="1">
    <citation type="submission" date="2024-09" db="EMBL/GenBank/DDBJ databases">
        <title>Laminarin stimulates single cell rates of sulfate reduction while oxygen inhibits transcriptomic activity in coastal marine sediment.</title>
        <authorList>
            <person name="Lindsay M."/>
            <person name="Orcutt B."/>
            <person name="Emerson D."/>
            <person name="Stepanauskas R."/>
            <person name="D'Angelo T."/>
        </authorList>
    </citation>
    <scope>NUCLEOTIDE SEQUENCE [LARGE SCALE GENOMIC DNA]</scope>
    <source>
        <strain evidence="13">SAG AM-311-K15</strain>
    </source>
</reference>
<dbReference type="InterPro" id="IPR003018">
    <property type="entry name" value="GAF"/>
</dbReference>
<evidence type="ECO:0000256" key="7">
    <source>
        <dbReference type="ARBA" id="ARBA00022840"/>
    </source>
</evidence>
<dbReference type="SUPFAM" id="SSF55781">
    <property type="entry name" value="GAF domain-like"/>
    <property type="match status" value="2"/>
</dbReference>
<dbReference type="Pfam" id="PF13191">
    <property type="entry name" value="AAA_16"/>
    <property type="match status" value="1"/>
</dbReference>
<keyword evidence="4" id="KW-0808">Transferase</keyword>
<dbReference type="Gene3D" id="1.10.510.10">
    <property type="entry name" value="Transferase(Phosphotransferase) domain 1"/>
    <property type="match status" value="1"/>
</dbReference>
<dbReference type="InterPro" id="IPR036890">
    <property type="entry name" value="HATPase_C_sf"/>
</dbReference>
<dbReference type="InterPro" id="IPR041664">
    <property type="entry name" value="AAA_16"/>
</dbReference>
<dbReference type="InterPro" id="IPR036097">
    <property type="entry name" value="HisK_dim/P_sf"/>
</dbReference>
<dbReference type="Pfam" id="PF13424">
    <property type="entry name" value="TPR_12"/>
    <property type="match status" value="2"/>
</dbReference>
<dbReference type="Proteomes" id="UP001594351">
    <property type="component" value="Unassembled WGS sequence"/>
</dbReference>
<keyword evidence="7 10" id="KW-0067">ATP-binding</keyword>
<dbReference type="SUPFAM" id="SSF55874">
    <property type="entry name" value="ATPase domain of HSP90 chaperone/DNA topoisomerase II/histidine kinase"/>
    <property type="match status" value="1"/>
</dbReference>
<dbReference type="Gene3D" id="3.30.450.40">
    <property type="match status" value="2"/>
</dbReference>
<keyword evidence="6" id="KW-0418">Kinase</keyword>
<keyword evidence="14" id="KW-1185">Reference proteome</keyword>
<dbReference type="SMART" id="SM00028">
    <property type="entry name" value="TPR"/>
    <property type="match status" value="9"/>
</dbReference>
<dbReference type="SMART" id="SM00220">
    <property type="entry name" value="S_TKc"/>
    <property type="match status" value="1"/>
</dbReference>
<dbReference type="PANTHER" id="PTHR43711">
    <property type="entry name" value="TWO-COMPONENT HISTIDINE KINASE"/>
    <property type="match status" value="1"/>
</dbReference>
<evidence type="ECO:0000256" key="5">
    <source>
        <dbReference type="ARBA" id="ARBA00022741"/>
    </source>
</evidence>
<dbReference type="InterPro" id="IPR011009">
    <property type="entry name" value="Kinase-like_dom_sf"/>
</dbReference>
<dbReference type="InterPro" id="IPR041617">
    <property type="entry name" value="TPR_MalT"/>
</dbReference>
<evidence type="ECO:0000256" key="9">
    <source>
        <dbReference type="PROSITE-ProRule" id="PRU00339"/>
    </source>
</evidence>
<keyword evidence="3" id="KW-0597">Phosphoprotein</keyword>
<organism evidence="13 14">
    <name type="scientific">candidate division CSSED10-310 bacterium</name>
    <dbReference type="NCBI Taxonomy" id="2855610"/>
    <lineage>
        <taxon>Bacteria</taxon>
        <taxon>Bacteria division CSSED10-310</taxon>
    </lineage>
</organism>
<evidence type="ECO:0000256" key="10">
    <source>
        <dbReference type="PROSITE-ProRule" id="PRU10141"/>
    </source>
</evidence>
<dbReference type="PROSITE" id="PS00108">
    <property type="entry name" value="PROTEIN_KINASE_ST"/>
    <property type="match status" value="1"/>
</dbReference>
<feature type="repeat" description="TPR" evidence="9">
    <location>
        <begin position="987"/>
        <end position="1020"/>
    </location>
</feature>
<evidence type="ECO:0000256" key="6">
    <source>
        <dbReference type="ARBA" id="ARBA00022777"/>
    </source>
</evidence>
<dbReference type="InterPro" id="IPR004358">
    <property type="entry name" value="Sig_transdc_His_kin-like_C"/>
</dbReference>
<name>A0ABV6YYP0_UNCC1</name>
<feature type="domain" description="Protein kinase" evidence="11">
    <location>
        <begin position="11"/>
        <end position="280"/>
    </location>
</feature>
<dbReference type="SMART" id="SM00387">
    <property type="entry name" value="HATPase_c"/>
    <property type="match status" value="1"/>
</dbReference>
<keyword evidence="8" id="KW-0902">Two-component regulatory system</keyword>
<evidence type="ECO:0000256" key="8">
    <source>
        <dbReference type="ARBA" id="ARBA00023012"/>
    </source>
</evidence>
<comment type="catalytic activity">
    <reaction evidence="1">
        <text>ATP + protein L-histidine = ADP + protein N-phospho-L-histidine.</text>
        <dbReference type="EC" id="2.7.13.3"/>
    </reaction>
</comment>
<accession>A0ABV6YYP0</accession>
<gene>
    <name evidence="13" type="ORF">ACFL27_13415</name>
</gene>
<feature type="repeat" description="TPR" evidence="9">
    <location>
        <begin position="1027"/>
        <end position="1060"/>
    </location>
</feature>
<dbReference type="InterPro" id="IPR017441">
    <property type="entry name" value="Protein_kinase_ATP_BS"/>
</dbReference>
<evidence type="ECO:0000259" key="11">
    <source>
        <dbReference type="PROSITE" id="PS50011"/>
    </source>
</evidence>
<dbReference type="CDD" id="cd00082">
    <property type="entry name" value="HisKA"/>
    <property type="match status" value="1"/>
</dbReference>
<dbReference type="PRINTS" id="PR00344">
    <property type="entry name" value="BCTRLSENSOR"/>
</dbReference>
<dbReference type="PROSITE" id="PS50011">
    <property type="entry name" value="PROTEIN_KINASE_DOM"/>
    <property type="match status" value="1"/>
</dbReference>
<dbReference type="SMART" id="SM00065">
    <property type="entry name" value="GAF"/>
    <property type="match status" value="1"/>
</dbReference>
<dbReference type="InterPro" id="IPR005467">
    <property type="entry name" value="His_kinase_dom"/>
</dbReference>
<dbReference type="InterPro" id="IPR000719">
    <property type="entry name" value="Prot_kinase_dom"/>
</dbReference>
<dbReference type="SUPFAM" id="SSF48452">
    <property type="entry name" value="TPR-like"/>
    <property type="match status" value="2"/>
</dbReference>